<dbReference type="RefSeq" id="WP_260900003.1">
    <property type="nucleotide sequence ID" value="NZ_JAOCZP010000001.1"/>
</dbReference>
<evidence type="ECO:0000313" key="1">
    <source>
        <dbReference type="EMBL" id="MCT7373674.1"/>
    </source>
</evidence>
<dbReference type="InterPro" id="IPR038058">
    <property type="entry name" value="PhnH-like_sp"/>
</dbReference>
<comment type="caution">
    <text evidence="1">The sequence shown here is derived from an EMBL/GenBank/DDBJ whole genome shotgun (WGS) entry which is preliminary data.</text>
</comment>
<dbReference type="NCBIfam" id="TIGR03292">
    <property type="entry name" value="PhnH_redo"/>
    <property type="match status" value="1"/>
</dbReference>
<sequence>MLTAPDMEGLKPGFSEPVFEAQVAFRTVLNAMSYAGRVHALETKLDPPAPLDPAMAALALTLFDFDTPVWLDAAAADGGTPDFLRFHCGAPLVAALGEARFAVVADPSKMPPFDRFAIGEDRYPDRSATLLIQVPSLTGGPAMAWRGPGIDGATTVAIAGLPADFWAQWADNHALYPLGVDVVFAAGRALVGLPRGIQVEG</sequence>
<dbReference type="SUPFAM" id="SSF159709">
    <property type="entry name" value="PhnH-like"/>
    <property type="match status" value="1"/>
</dbReference>
<keyword evidence="2" id="KW-1185">Reference proteome</keyword>
<dbReference type="PIRSF" id="PIRSF020680">
    <property type="entry name" value="PhnH"/>
    <property type="match status" value="1"/>
</dbReference>
<organism evidence="1 2">
    <name type="scientific">Chelativorans salis</name>
    <dbReference type="NCBI Taxonomy" id="2978478"/>
    <lineage>
        <taxon>Bacteria</taxon>
        <taxon>Pseudomonadati</taxon>
        <taxon>Pseudomonadota</taxon>
        <taxon>Alphaproteobacteria</taxon>
        <taxon>Hyphomicrobiales</taxon>
        <taxon>Phyllobacteriaceae</taxon>
        <taxon>Chelativorans</taxon>
    </lineage>
</organism>
<dbReference type="InterPro" id="IPR008772">
    <property type="entry name" value="Phosphonate_metab_PhnH"/>
</dbReference>
<dbReference type="Pfam" id="PF05845">
    <property type="entry name" value="PhnH"/>
    <property type="match status" value="1"/>
</dbReference>
<gene>
    <name evidence="1" type="primary">phnH</name>
    <name evidence="1" type="ORF">N5A92_01250</name>
</gene>
<proteinExistence type="predicted"/>
<dbReference type="GO" id="GO:0016829">
    <property type="term" value="F:lyase activity"/>
    <property type="evidence" value="ECO:0007669"/>
    <property type="project" value="UniProtKB-KW"/>
</dbReference>
<dbReference type="Proteomes" id="UP001320831">
    <property type="component" value="Unassembled WGS sequence"/>
</dbReference>
<protein>
    <submittedName>
        <fullName evidence="1">Phosphonate C-P lyase system protein PhnH</fullName>
    </submittedName>
</protein>
<evidence type="ECO:0000313" key="2">
    <source>
        <dbReference type="Proteomes" id="UP001320831"/>
    </source>
</evidence>
<name>A0ABT2LHE6_9HYPH</name>
<keyword evidence="1" id="KW-0456">Lyase</keyword>
<dbReference type="EMBL" id="JAOCZP010000001">
    <property type="protein sequence ID" value="MCT7373674.1"/>
    <property type="molecule type" value="Genomic_DNA"/>
</dbReference>
<dbReference type="Gene3D" id="3.40.50.11310">
    <property type="entry name" value="Bacterial phosphonate metabolism protein PhnH"/>
    <property type="match status" value="1"/>
</dbReference>
<accession>A0ABT2LHE6</accession>
<reference evidence="1 2" key="1">
    <citation type="submission" date="2022-09" db="EMBL/GenBank/DDBJ databases">
        <title>Chelativorans salina sp. nov., a novel slightly halophilic bacterium isolated from a saline lake sediment enrichment.</title>
        <authorList>
            <person name="Gao L."/>
            <person name="Fang B.-Z."/>
            <person name="Li W.-J."/>
        </authorList>
    </citation>
    <scope>NUCLEOTIDE SEQUENCE [LARGE SCALE GENOMIC DNA]</scope>
    <source>
        <strain evidence="1 2">EGI FJ00035</strain>
    </source>
</reference>